<accession>A0A1W1CXF9</accession>
<dbReference type="Gene3D" id="3.90.226.10">
    <property type="entry name" value="2-enoyl-CoA Hydratase, Chain A, domain 1"/>
    <property type="match status" value="1"/>
</dbReference>
<dbReference type="GO" id="GO:0051117">
    <property type="term" value="F:ATPase binding"/>
    <property type="evidence" value="ECO:0007669"/>
    <property type="project" value="TreeGrafter"/>
</dbReference>
<gene>
    <name evidence="2" type="ORF">MNB_SV-13-1327</name>
</gene>
<dbReference type="PANTHER" id="PTHR10381">
    <property type="entry name" value="ATP-DEPENDENT CLP PROTEASE PROTEOLYTIC SUBUNIT"/>
    <property type="match status" value="1"/>
</dbReference>
<evidence type="ECO:0000313" key="2">
    <source>
        <dbReference type="EMBL" id="SFV70546.1"/>
    </source>
</evidence>
<name>A0A1W1CXF9_9ZZZZ</name>
<dbReference type="InterPro" id="IPR029045">
    <property type="entry name" value="ClpP/crotonase-like_dom_sf"/>
</dbReference>
<dbReference type="GO" id="GO:0006515">
    <property type="term" value="P:protein quality control for misfolded or incompletely synthesized proteins"/>
    <property type="evidence" value="ECO:0007669"/>
    <property type="project" value="TreeGrafter"/>
</dbReference>
<organism evidence="2">
    <name type="scientific">hydrothermal vent metagenome</name>
    <dbReference type="NCBI Taxonomy" id="652676"/>
    <lineage>
        <taxon>unclassified sequences</taxon>
        <taxon>metagenomes</taxon>
        <taxon>ecological metagenomes</taxon>
    </lineage>
</organism>
<dbReference type="InterPro" id="IPR023562">
    <property type="entry name" value="ClpP/TepA"/>
</dbReference>
<dbReference type="GO" id="GO:0004252">
    <property type="term" value="F:serine-type endopeptidase activity"/>
    <property type="evidence" value="ECO:0007669"/>
    <property type="project" value="UniProtKB-EC"/>
</dbReference>
<proteinExistence type="predicted"/>
<sequence>MNYKIHILSILLLGNLEASSLISLSDVNKSSIQLEKLKLESKILEAQFKLKELTQKNKKYNEITLYQNNIEKLKNDAEMAEVKANKVTNEINLKKAKWELKKEKLESKLSILKMEEELSHYVDKKPIYLDNPLKKDNTLIISDRRISLNGVITETTATNITNKINYYNNKDKKKPIFLVIDSCPGGSVMAGYLIIKAMESSNAPVYVVLKSFAASMAAIIVTLADKSFAYSHATILHHQPSMFQQGNNNLTEQKESYKNLEKWWKYFATPIAKKMGITIDELQKKMYEKSSKGDWSEFAVDAQKLHWVQHIVSRIEDTSVMTNIIEDKDKDKDSKEETESIETISKSENPIQYLPHLTPTDVYFIYNPNGYYQHR</sequence>
<dbReference type="SUPFAM" id="SSF52096">
    <property type="entry name" value="ClpP/crotonase"/>
    <property type="match status" value="1"/>
</dbReference>
<dbReference type="AlphaFoldDB" id="A0A1W1CXF9"/>
<feature type="coiled-coil region" evidence="1">
    <location>
        <begin position="27"/>
        <end position="115"/>
    </location>
</feature>
<dbReference type="EC" id="3.4.21.92" evidence="2"/>
<keyword evidence="2" id="KW-0645">Protease</keyword>
<evidence type="ECO:0000256" key="1">
    <source>
        <dbReference type="SAM" id="Coils"/>
    </source>
</evidence>
<dbReference type="GO" id="GO:0004176">
    <property type="term" value="F:ATP-dependent peptidase activity"/>
    <property type="evidence" value="ECO:0007669"/>
    <property type="project" value="TreeGrafter"/>
</dbReference>
<keyword evidence="1" id="KW-0175">Coiled coil</keyword>
<dbReference type="EMBL" id="FPHM01000160">
    <property type="protein sequence ID" value="SFV70546.1"/>
    <property type="molecule type" value="Genomic_DNA"/>
</dbReference>
<reference evidence="2" key="1">
    <citation type="submission" date="2016-10" db="EMBL/GenBank/DDBJ databases">
        <authorList>
            <person name="de Groot N.N."/>
        </authorList>
    </citation>
    <scope>NUCLEOTIDE SEQUENCE</scope>
</reference>
<protein>
    <submittedName>
        <fullName evidence="2">ATP-dependent Clp protease proteolytic subunit</fullName>
        <ecNumber evidence="2">3.4.21.92</ecNumber>
    </submittedName>
</protein>
<keyword evidence="2" id="KW-0378">Hydrolase</keyword>
<dbReference type="GO" id="GO:0009368">
    <property type="term" value="C:endopeptidase Clp complex"/>
    <property type="evidence" value="ECO:0007669"/>
    <property type="project" value="TreeGrafter"/>
</dbReference>
<dbReference type="PANTHER" id="PTHR10381:SF11">
    <property type="entry name" value="ATP-DEPENDENT CLP PROTEASE PROTEOLYTIC SUBUNIT, MITOCHONDRIAL"/>
    <property type="match status" value="1"/>
</dbReference>
<dbReference type="Pfam" id="PF00574">
    <property type="entry name" value="CLP_protease"/>
    <property type="match status" value="1"/>
</dbReference>